<dbReference type="SUPFAM" id="SSF81321">
    <property type="entry name" value="Family A G protein-coupled receptor-like"/>
    <property type="match status" value="1"/>
</dbReference>
<keyword evidence="9 10" id="KW-0807">Transducer</keyword>
<dbReference type="eggNOG" id="KOG3656">
    <property type="taxonomic scope" value="Eukaryota"/>
</dbReference>
<dbReference type="GO" id="GO:0060326">
    <property type="term" value="P:cell chemotaxis"/>
    <property type="evidence" value="ECO:0007669"/>
    <property type="project" value="TreeGrafter"/>
</dbReference>
<dbReference type="PRINTS" id="PR00237">
    <property type="entry name" value="GPCRRHODOPSN"/>
</dbReference>
<evidence type="ECO:0000256" key="1">
    <source>
        <dbReference type="ARBA" id="ARBA00004651"/>
    </source>
</evidence>
<dbReference type="EMBL" id="KB104455">
    <property type="protein sequence ID" value="ELK33350.1"/>
    <property type="molecule type" value="Genomic_DNA"/>
</dbReference>
<organism evidence="14 15">
    <name type="scientific">Myotis davidii</name>
    <name type="common">David's myotis</name>
    <dbReference type="NCBI Taxonomy" id="225400"/>
    <lineage>
        <taxon>Eukaryota</taxon>
        <taxon>Metazoa</taxon>
        <taxon>Chordata</taxon>
        <taxon>Craniata</taxon>
        <taxon>Vertebrata</taxon>
        <taxon>Euteleostomi</taxon>
        <taxon>Mammalia</taxon>
        <taxon>Eutheria</taxon>
        <taxon>Laurasiatheria</taxon>
        <taxon>Chiroptera</taxon>
        <taxon>Yangochiroptera</taxon>
        <taxon>Vespertilionidae</taxon>
        <taxon>Myotis</taxon>
    </lineage>
</organism>
<dbReference type="GO" id="GO:0090026">
    <property type="term" value="P:positive regulation of monocyte chemotaxis"/>
    <property type="evidence" value="ECO:0007669"/>
    <property type="project" value="InterPro"/>
</dbReference>
<evidence type="ECO:0000256" key="8">
    <source>
        <dbReference type="ARBA" id="ARBA00023170"/>
    </source>
</evidence>
<evidence type="ECO:0000256" key="12">
    <source>
        <dbReference type="SAM" id="Phobius"/>
    </source>
</evidence>
<evidence type="ECO:0000256" key="2">
    <source>
        <dbReference type="ARBA" id="ARBA00022475"/>
    </source>
</evidence>
<evidence type="ECO:0000256" key="5">
    <source>
        <dbReference type="ARBA" id="ARBA00023040"/>
    </source>
</evidence>
<feature type="transmembrane region" description="Helical" evidence="12">
    <location>
        <begin position="440"/>
        <end position="462"/>
    </location>
</feature>
<dbReference type="SMART" id="SM01381">
    <property type="entry name" value="7TM_GPCR_Srsx"/>
    <property type="match status" value="1"/>
</dbReference>
<dbReference type="AlphaFoldDB" id="L5M4Z9"/>
<dbReference type="GO" id="GO:0006955">
    <property type="term" value="P:immune response"/>
    <property type="evidence" value="ECO:0007669"/>
    <property type="project" value="InterPro"/>
</dbReference>
<evidence type="ECO:0000256" key="11">
    <source>
        <dbReference type="SAM" id="MobiDB-lite"/>
    </source>
</evidence>
<gene>
    <name evidence="14" type="ORF">MDA_GLEAN10018258</name>
</gene>
<proteinExistence type="inferred from homology"/>
<feature type="transmembrane region" description="Helical" evidence="12">
    <location>
        <begin position="346"/>
        <end position="369"/>
    </location>
</feature>
<evidence type="ECO:0000256" key="4">
    <source>
        <dbReference type="ARBA" id="ARBA00022989"/>
    </source>
</evidence>
<feature type="transmembrane region" description="Helical" evidence="12">
    <location>
        <begin position="275"/>
        <end position="295"/>
    </location>
</feature>
<evidence type="ECO:0000259" key="13">
    <source>
        <dbReference type="PROSITE" id="PS50262"/>
    </source>
</evidence>
<dbReference type="Proteomes" id="UP000010556">
    <property type="component" value="Unassembled WGS sequence"/>
</dbReference>
<feature type="compositionally biased region" description="Basic and acidic residues" evidence="11">
    <location>
        <begin position="179"/>
        <end position="191"/>
    </location>
</feature>
<dbReference type="GO" id="GO:0016493">
    <property type="term" value="F:C-C chemokine receptor activity"/>
    <property type="evidence" value="ECO:0007669"/>
    <property type="project" value="InterPro"/>
</dbReference>
<protein>
    <submittedName>
        <fullName evidence="14">C-C chemokine receptor type 1</fullName>
    </submittedName>
</protein>
<feature type="transmembrane region" description="Helical" evidence="12">
    <location>
        <begin position="381"/>
        <end position="406"/>
    </location>
</feature>
<comment type="similarity">
    <text evidence="10">Belongs to the G-protein coupled receptor 1 family.</text>
</comment>
<feature type="transmembrane region" description="Helical" evidence="12">
    <location>
        <begin position="516"/>
        <end position="539"/>
    </location>
</feature>
<comment type="subcellular location">
    <subcellularLocation>
        <location evidence="1">Cell membrane</location>
        <topology evidence="1">Multi-pass membrane protein</topology>
    </subcellularLocation>
</comment>
<dbReference type="PANTHER" id="PTHR10489">
    <property type="entry name" value="CELL ADHESION MOLECULE"/>
    <property type="match status" value="1"/>
</dbReference>
<keyword evidence="3 10" id="KW-0812">Transmembrane</keyword>
<dbReference type="InterPro" id="IPR002236">
    <property type="entry name" value="Chemokine_CCR1"/>
</dbReference>
<feature type="compositionally biased region" description="Basic and acidic residues" evidence="11">
    <location>
        <begin position="119"/>
        <end position="132"/>
    </location>
</feature>
<dbReference type="PRINTS" id="PR00657">
    <property type="entry name" value="CCCHEMOKINER"/>
</dbReference>
<dbReference type="PANTHER" id="PTHR10489:SF711">
    <property type="entry name" value="C-C CHEMOKINE RECEPTOR TYPE 1"/>
    <property type="match status" value="1"/>
</dbReference>
<dbReference type="GO" id="GO:0005737">
    <property type="term" value="C:cytoplasm"/>
    <property type="evidence" value="ECO:0007669"/>
    <property type="project" value="TreeGrafter"/>
</dbReference>
<reference evidence="15" key="1">
    <citation type="journal article" date="2013" name="Science">
        <title>Comparative analysis of bat genomes provides insight into the evolution of flight and immunity.</title>
        <authorList>
            <person name="Zhang G."/>
            <person name="Cowled C."/>
            <person name="Shi Z."/>
            <person name="Huang Z."/>
            <person name="Bishop-Lilly K.A."/>
            <person name="Fang X."/>
            <person name="Wynne J.W."/>
            <person name="Xiong Z."/>
            <person name="Baker M.L."/>
            <person name="Zhao W."/>
            <person name="Tachedjian M."/>
            <person name="Zhu Y."/>
            <person name="Zhou P."/>
            <person name="Jiang X."/>
            <person name="Ng J."/>
            <person name="Yang L."/>
            <person name="Wu L."/>
            <person name="Xiao J."/>
            <person name="Feng Y."/>
            <person name="Chen Y."/>
            <person name="Sun X."/>
            <person name="Zhang Y."/>
            <person name="Marsh G.A."/>
            <person name="Crameri G."/>
            <person name="Broder C.C."/>
            <person name="Frey K.G."/>
            <person name="Wang L.F."/>
            <person name="Wang J."/>
        </authorList>
    </citation>
    <scope>NUCLEOTIDE SEQUENCE [LARGE SCALE GENOMIC DNA]</scope>
</reference>
<dbReference type="PRINTS" id="PR01106">
    <property type="entry name" value="CHEMOKINER1"/>
</dbReference>
<dbReference type="GO" id="GO:0019722">
    <property type="term" value="P:calcium-mediated signaling"/>
    <property type="evidence" value="ECO:0007669"/>
    <property type="project" value="TreeGrafter"/>
</dbReference>
<feature type="region of interest" description="Disordered" evidence="11">
    <location>
        <begin position="83"/>
        <end position="139"/>
    </location>
</feature>
<dbReference type="GO" id="GO:0007204">
    <property type="term" value="P:positive regulation of cytosolic calcium ion concentration"/>
    <property type="evidence" value="ECO:0007669"/>
    <property type="project" value="TreeGrafter"/>
</dbReference>
<dbReference type="Gene3D" id="1.20.1070.10">
    <property type="entry name" value="Rhodopsin 7-helix transmembrane proteins"/>
    <property type="match status" value="1"/>
</dbReference>
<evidence type="ECO:0000256" key="6">
    <source>
        <dbReference type="ARBA" id="ARBA00023136"/>
    </source>
</evidence>
<feature type="domain" description="G-protein coupled receptors family 1 profile" evidence="13">
    <location>
        <begin position="286"/>
        <end position="536"/>
    </location>
</feature>
<keyword evidence="8 10" id="KW-0675">Receptor</keyword>
<dbReference type="InterPro" id="IPR050119">
    <property type="entry name" value="CCR1-9-like"/>
</dbReference>
<sequence length="590" mass="66401">MKSIPYLIKFLTGKEEVAFAQAHHHLPVEEVAQVLPEPLPDEGVDDGVDAAVRVGDHLRHLQGHVQLVAPHAADVKEDLLKSREKDHQVVGGPENEKDHHDDKYEPDGLVLFPAGTSHQRLDDSGVADHHNEQGQSQAQEVHPHGIEMLPGVLLVLGVQGTTEQHSGLLLGLMEDKFREGHQPRQGPRDDTAYDANSDSPGSQGKHGMDDGQIPPAAFDSKVNTETIPGRRGEASMETSTAPKFDDVTTEYDYGDSTPCQKGEVRAFGSQLLPPLYSLVFVIGLVGNILVVLVLMQYKRLKSMTSIYLLNLAVSDLLFLLTLPFWVDYNLKDNWRFSEGTCKLLSGLYYIGLYSEIFFMILLTIDRYLAIVHAVFSLRARTVTFGIITSLITWVLAILAAVPGFYFSKIQKEISHYTCSLHFPHQHLKQWQQFQALKLNFLGLILPLVIMIVCYTGIIKILLRRPNEKKARAVRLIFVIMILFFLFWTPYNLTILISAFQGAFLVDECKQSKQLDLAIQVTEVIAYTHCCINPIIYVFVGERFRKYLRQLFHSLLVVPLAKWLPFLRTESLERTSSMSPSTAEQELSNGF</sequence>
<evidence type="ECO:0000313" key="14">
    <source>
        <dbReference type="EMBL" id="ELK33350.1"/>
    </source>
</evidence>
<keyword evidence="5 10" id="KW-0297">G-protein coupled receptor</keyword>
<dbReference type="FunFam" id="1.20.1070.10:FF:000026">
    <property type="entry name" value="C-C chemokine receptor type 5"/>
    <property type="match status" value="1"/>
</dbReference>
<keyword evidence="6 12" id="KW-0472">Membrane</keyword>
<dbReference type="GO" id="GO:0035717">
    <property type="term" value="F:chemokine (C-C motif) ligand 7 binding"/>
    <property type="evidence" value="ECO:0007669"/>
    <property type="project" value="TreeGrafter"/>
</dbReference>
<evidence type="ECO:0000256" key="3">
    <source>
        <dbReference type="ARBA" id="ARBA00022692"/>
    </source>
</evidence>
<evidence type="ECO:0000256" key="7">
    <source>
        <dbReference type="ARBA" id="ARBA00023157"/>
    </source>
</evidence>
<feature type="transmembrane region" description="Helical" evidence="12">
    <location>
        <begin position="307"/>
        <end position="326"/>
    </location>
</feature>
<evidence type="ECO:0000256" key="10">
    <source>
        <dbReference type="RuleBase" id="RU000688"/>
    </source>
</evidence>
<keyword evidence="4 12" id="KW-1133">Transmembrane helix</keyword>
<feature type="region of interest" description="Disordered" evidence="11">
    <location>
        <begin position="179"/>
        <end position="240"/>
    </location>
</feature>
<feature type="compositionally biased region" description="Basic and acidic residues" evidence="11">
    <location>
        <begin position="83"/>
        <end position="106"/>
    </location>
</feature>
<dbReference type="PROSITE" id="PS00237">
    <property type="entry name" value="G_PROTEIN_RECEP_F1_1"/>
    <property type="match status" value="1"/>
</dbReference>
<dbReference type="InterPro" id="IPR000276">
    <property type="entry name" value="GPCR_Rhodpsn"/>
</dbReference>
<dbReference type="InterPro" id="IPR017452">
    <property type="entry name" value="GPCR_Rhodpsn_7TM"/>
</dbReference>
<name>L5M4Z9_MYODS</name>
<dbReference type="CDD" id="cd15183">
    <property type="entry name" value="7tmA_CCR1"/>
    <property type="match status" value="1"/>
</dbReference>
<keyword evidence="7" id="KW-1015">Disulfide bond</keyword>
<feature type="transmembrane region" description="Helical" evidence="12">
    <location>
        <begin position="474"/>
        <end position="496"/>
    </location>
</feature>
<dbReference type="Pfam" id="PF00001">
    <property type="entry name" value="7tm_1"/>
    <property type="match status" value="1"/>
</dbReference>
<evidence type="ECO:0000313" key="15">
    <source>
        <dbReference type="Proteomes" id="UP000010556"/>
    </source>
</evidence>
<keyword evidence="2" id="KW-1003">Cell membrane</keyword>
<keyword evidence="15" id="KW-1185">Reference proteome</keyword>
<accession>L5M4Z9</accession>
<dbReference type="GO" id="GO:0071791">
    <property type="term" value="F:chemokine (C-C motif) ligand 5 binding"/>
    <property type="evidence" value="ECO:0007669"/>
    <property type="project" value="TreeGrafter"/>
</dbReference>
<dbReference type="GO" id="GO:0009897">
    <property type="term" value="C:external side of plasma membrane"/>
    <property type="evidence" value="ECO:0007669"/>
    <property type="project" value="TreeGrafter"/>
</dbReference>
<dbReference type="PROSITE" id="PS50262">
    <property type="entry name" value="G_PROTEIN_RECEP_F1_2"/>
    <property type="match status" value="1"/>
</dbReference>
<dbReference type="GO" id="GO:0006954">
    <property type="term" value="P:inflammatory response"/>
    <property type="evidence" value="ECO:0007669"/>
    <property type="project" value="InterPro"/>
</dbReference>
<dbReference type="InterPro" id="IPR000355">
    <property type="entry name" value="Chemokine_rcpt"/>
</dbReference>
<evidence type="ECO:0000256" key="9">
    <source>
        <dbReference type="ARBA" id="ARBA00023224"/>
    </source>
</evidence>